<keyword evidence="1" id="KW-0175">Coiled coil</keyword>
<dbReference type="AlphaFoldDB" id="A0ABC9HJ99"/>
<keyword evidence="3" id="KW-1185">Reference proteome</keyword>
<comment type="caution">
    <text evidence="2">The sequence shown here is derived from an EMBL/GenBank/DDBJ whole genome shotgun (WGS) entry which is preliminary data.</text>
</comment>
<name>A0ABC9HJ99_FASHE</name>
<evidence type="ECO:0000256" key="1">
    <source>
        <dbReference type="SAM" id="Coils"/>
    </source>
</evidence>
<evidence type="ECO:0008006" key="4">
    <source>
        <dbReference type="Google" id="ProtNLM"/>
    </source>
</evidence>
<dbReference type="PANTHER" id="PTHR47331:SF5">
    <property type="entry name" value="RIBONUCLEASE H"/>
    <property type="match status" value="1"/>
</dbReference>
<dbReference type="Proteomes" id="UP001189180">
    <property type="component" value="Unassembled WGS sequence"/>
</dbReference>
<dbReference type="PANTHER" id="PTHR47331">
    <property type="entry name" value="PHD-TYPE DOMAIN-CONTAINING PROTEIN"/>
    <property type="match status" value="1"/>
</dbReference>
<protein>
    <recommendedName>
        <fullName evidence="4">Peptidase A2 domain-containing protein</fullName>
    </recommendedName>
</protein>
<dbReference type="EMBL" id="CANUEZ050000238">
    <property type="protein sequence ID" value="CAM0512715.1"/>
    <property type="molecule type" value="Genomic_DNA"/>
</dbReference>
<evidence type="ECO:0000313" key="3">
    <source>
        <dbReference type="Proteomes" id="UP001189180"/>
    </source>
</evidence>
<reference evidence="2 3" key="1">
    <citation type="submission" date="2024-08" db="EMBL/GenBank/DDBJ databases">
        <authorList>
            <person name="Paterson S."/>
        </authorList>
    </citation>
    <scope>NUCLEOTIDE SEQUENCE [LARGE SCALE GENOMIC DNA]</scope>
</reference>
<sequence>MSMPPTIDITACSDEATFPMRQCDSPSVANASLLNPDETVLHNALATDALKCAVQSQAAEIAELRATVRTLKDELSSLRSLVIKSLPVSQAADQVCRVSEQQILDAAKILQDTEICSKRVILWGRFLSSDHPHDTYAQVFNRLKLPLPLKGRSTWLVTKRTNRVHGILIVMGSTDAAKRIVSLAAKLKEEIKGLKGVSIDKPLHLRLRSEKAKPKILQKLILSSECCQLSSSVNPTEDQRFPKEPGQLGSKPRTRVVLQDFKTEYLDRQTKMADSRFGRLIRDGNRENKPSTSRTQTAARELPKYQPWTNAYAISREAIVHPICRSCDANRGMLERPKLINAIMDERLGMERRTDVVTRVAQADTVDNYTSKPVRLGVVAVAVVTPTGIVKALAFVDSGSDTTLVKDRFADKHQLAKGATSLAVSTVGGTQVMTAGRLRLQLISLDTNEQIEPTDAFTSADLSMRAPRSVNAILTRWPHLQDVTVVDWEDDEVDLLIGCDVPEAHWVLGQRVGNLQAPYALRTVLGWMLYRPVGVRGSVNYLSTETDRIEYHLQRLYEKEFHDVRDERPSLSQEDQSALQTVRQGTRCLKNSSRFPSHGAQRSTRGLTTEIMFSNDYYD</sequence>
<gene>
    <name evidence="2" type="ORF">FHB240107_LOCUS11950</name>
</gene>
<accession>A0ABC9HJ99</accession>
<feature type="coiled-coil region" evidence="1">
    <location>
        <begin position="54"/>
        <end position="81"/>
    </location>
</feature>
<evidence type="ECO:0000313" key="2">
    <source>
        <dbReference type="EMBL" id="CAM0512715.1"/>
    </source>
</evidence>
<proteinExistence type="predicted"/>
<organism evidence="2 3">
    <name type="scientific">Fasciola hepatica</name>
    <name type="common">Liver fluke</name>
    <dbReference type="NCBI Taxonomy" id="6192"/>
    <lineage>
        <taxon>Eukaryota</taxon>
        <taxon>Metazoa</taxon>
        <taxon>Spiralia</taxon>
        <taxon>Lophotrochozoa</taxon>
        <taxon>Platyhelminthes</taxon>
        <taxon>Trematoda</taxon>
        <taxon>Digenea</taxon>
        <taxon>Plagiorchiida</taxon>
        <taxon>Echinostomata</taxon>
        <taxon>Echinostomatoidea</taxon>
        <taxon>Fasciolidae</taxon>
        <taxon>Fasciola</taxon>
    </lineage>
</organism>